<evidence type="ECO:0000256" key="2">
    <source>
        <dbReference type="ARBA" id="ARBA00004736"/>
    </source>
</evidence>
<dbReference type="EMBL" id="REFJ01000001">
    <property type="protein sequence ID" value="RMA82288.1"/>
    <property type="molecule type" value="Genomic_DNA"/>
</dbReference>
<evidence type="ECO:0000256" key="1">
    <source>
        <dbReference type="ARBA" id="ARBA00000654"/>
    </source>
</evidence>
<evidence type="ECO:0000256" key="8">
    <source>
        <dbReference type="ARBA" id="ARBA00023277"/>
    </source>
</evidence>
<comment type="similarity">
    <text evidence="3">Belongs to the KHG/KDPG aldolase family.</text>
</comment>
<evidence type="ECO:0000313" key="10">
    <source>
        <dbReference type="Proteomes" id="UP000267187"/>
    </source>
</evidence>
<name>A0A3M0AHQ0_9GAMM</name>
<dbReference type="AlphaFoldDB" id="A0A3M0AHQ0"/>
<comment type="subunit">
    <text evidence="4">Homotrimer.</text>
</comment>
<keyword evidence="7" id="KW-0704">Schiff base</keyword>
<dbReference type="SUPFAM" id="SSF51569">
    <property type="entry name" value="Aldolase"/>
    <property type="match status" value="1"/>
</dbReference>
<keyword evidence="6" id="KW-0456">Lyase</keyword>
<protein>
    <recommendedName>
        <fullName evidence="5">2-dehydro-3-deoxy-phosphogluconate aldolase</fullName>
        <ecNumber evidence="5">4.1.2.14</ecNumber>
    </recommendedName>
</protein>
<sequence length="210" mass="21802">MSQSYTIAEITAQCPVIPVIVINDLEDVIPLGTALIKGGLTVLELTLRTEQGLEAIRLLRSTFPDAIVGAGTVLTPEDLELAIAAGSQFVVSPGTTRELAAAIKAANIPALPGVSTVSEAMELAQLGFKHLKLFPAEAIGGIKLLKSIAGPLSQLSFCTTGGITPSNAKDYLALPNVPCVGGTWMVSNELIANKNWGEIQRLASEAAVAS</sequence>
<dbReference type="Proteomes" id="UP000267187">
    <property type="component" value="Unassembled WGS sequence"/>
</dbReference>
<comment type="caution">
    <text evidence="9">The sequence shown here is derived from an EMBL/GenBank/DDBJ whole genome shotgun (WGS) entry which is preliminary data.</text>
</comment>
<evidence type="ECO:0000256" key="3">
    <source>
        <dbReference type="ARBA" id="ARBA00006906"/>
    </source>
</evidence>
<dbReference type="InterPro" id="IPR031337">
    <property type="entry name" value="KDPG/KHG_AS_1"/>
</dbReference>
<evidence type="ECO:0000256" key="7">
    <source>
        <dbReference type="ARBA" id="ARBA00023270"/>
    </source>
</evidence>
<dbReference type="Gene3D" id="3.20.20.70">
    <property type="entry name" value="Aldolase class I"/>
    <property type="match status" value="1"/>
</dbReference>
<reference evidence="9 10" key="1">
    <citation type="submission" date="2018-10" db="EMBL/GenBank/DDBJ databases">
        <title>Genomic Encyclopedia of Type Strains, Phase IV (KMG-IV): sequencing the most valuable type-strain genomes for metagenomic binning, comparative biology and taxonomic classification.</title>
        <authorList>
            <person name="Goeker M."/>
        </authorList>
    </citation>
    <scope>NUCLEOTIDE SEQUENCE [LARGE SCALE GENOMIC DNA]</scope>
    <source>
        <strain evidence="9 10">DSM 25080</strain>
    </source>
</reference>
<dbReference type="CDD" id="cd00452">
    <property type="entry name" value="KDPG_aldolase"/>
    <property type="match status" value="1"/>
</dbReference>
<evidence type="ECO:0000256" key="6">
    <source>
        <dbReference type="ARBA" id="ARBA00023239"/>
    </source>
</evidence>
<organism evidence="9 10">
    <name type="scientific">Umboniibacter marinipuniceus</name>
    <dbReference type="NCBI Taxonomy" id="569599"/>
    <lineage>
        <taxon>Bacteria</taxon>
        <taxon>Pseudomonadati</taxon>
        <taxon>Pseudomonadota</taxon>
        <taxon>Gammaproteobacteria</taxon>
        <taxon>Cellvibrionales</taxon>
        <taxon>Cellvibrionaceae</taxon>
        <taxon>Umboniibacter</taxon>
    </lineage>
</organism>
<evidence type="ECO:0000313" key="9">
    <source>
        <dbReference type="EMBL" id="RMA82288.1"/>
    </source>
</evidence>
<dbReference type="GO" id="GO:0008675">
    <property type="term" value="F:2-dehydro-3-deoxy-phosphogluconate aldolase activity"/>
    <property type="evidence" value="ECO:0007669"/>
    <property type="project" value="UniProtKB-EC"/>
</dbReference>
<evidence type="ECO:0000256" key="5">
    <source>
        <dbReference type="ARBA" id="ARBA00013063"/>
    </source>
</evidence>
<dbReference type="PROSITE" id="PS00160">
    <property type="entry name" value="ALDOLASE_KDPG_KHG_2"/>
    <property type="match status" value="1"/>
</dbReference>
<accession>A0A3M0AHQ0</accession>
<dbReference type="NCBIfam" id="TIGR01182">
    <property type="entry name" value="eda"/>
    <property type="match status" value="1"/>
</dbReference>
<dbReference type="InterPro" id="IPR013785">
    <property type="entry name" value="Aldolase_TIM"/>
</dbReference>
<keyword evidence="10" id="KW-1185">Reference proteome</keyword>
<dbReference type="InterPro" id="IPR000887">
    <property type="entry name" value="Aldlse_KDPG_KHG"/>
</dbReference>
<dbReference type="Pfam" id="PF01081">
    <property type="entry name" value="Aldolase"/>
    <property type="match status" value="1"/>
</dbReference>
<gene>
    <name evidence="9" type="ORF">DFR27_0236</name>
</gene>
<proteinExistence type="inferred from homology"/>
<dbReference type="OrthoDB" id="9805177at2"/>
<dbReference type="RefSeq" id="WP_121875630.1">
    <property type="nucleotide sequence ID" value="NZ_REFJ01000001.1"/>
</dbReference>
<comment type="catalytic activity">
    <reaction evidence="1">
        <text>2-dehydro-3-deoxy-6-phospho-D-gluconate = D-glyceraldehyde 3-phosphate + pyruvate</text>
        <dbReference type="Rhea" id="RHEA:17089"/>
        <dbReference type="ChEBI" id="CHEBI:15361"/>
        <dbReference type="ChEBI" id="CHEBI:57569"/>
        <dbReference type="ChEBI" id="CHEBI:59776"/>
        <dbReference type="EC" id="4.1.2.14"/>
    </reaction>
</comment>
<dbReference type="PROSITE" id="PS00159">
    <property type="entry name" value="ALDOLASE_KDPG_KHG_1"/>
    <property type="match status" value="1"/>
</dbReference>
<keyword evidence="8" id="KW-0119">Carbohydrate metabolism</keyword>
<dbReference type="PANTHER" id="PTHR30246">
    <property type="entry name" value="2-KETO-3-DEOXY-6-PHOSPHOGLUCONATE ALDOLASE"/>
    <property type="match status" value="1"/>
</dbReference>
<dbReference type="EC" id="4.1.2.14" evidence="5"/>
<comment type="pathway">
    <text evidence="2">Carbohydrate acid metabolism; 2-dehydro-3-deoxy-D-gluconate degradation; D-glyceraldehyde 3-phosphate and pyruvate from 2-dehydro-3-deoxy-D-gluconate: step 2/2.</text>
</comment>
<dbReference type="PANTHER" id="PTHR30246:SF1">
    <property type="entry name" value="2-DEHYDRO-3-DEOXY-6-PHOSPHOGALACTONATE ALDOLASE-RELATED"/>
    <property type="match status" value="1"/>
</dbReference>
<evidence type="ECO:0000256" key="4">
    <source>
        <dbReference type="ARBA" id="ARBA00011233"/>
    </source>
</evidence>
<dbReference type="InterPro" id="IPR031338">
    <property type="entry name" value="KDPG/KHG_AS_2"/>
</dbReference>
<dbReference type="NCBIfam" id="NF004325">
    <property type="entry name" value="PRK05718.1"/>
    <property type="match status" value="1"/>
</dbReference>